<evidence type="ECO:0000313" key="11">
    <source>
        <dbReference type="Proteomes" id="UP000297739"/>
    </source>
</evidence>
<comment type="caution">
    <text evidence="10">The sequence shown here is derived from an EMBL/GenBank/DDBJ whole genome shotgun (WGS) entry which is preliminary data.</text>
</comment>
<keyword evidence="8" id="KW-0732">Signal</keyword>
<comment type="subcellular location">
    <subcellularLocation>
        <location evidence="1 7">Cell outer membrane</location>
        <topology evidence="1 7">Multi-pass membrane protein</topology>
    </subcellularLocation>
</comment>
<dbReference type="GO" id="GO:0009279">
    <property type="term" value="C:cell outer membrane"/>
    <property type="evidence" value="ECO:0007669"/>
    <property type="project" value="UniProtKB-SubCell"/>
</dbReference>
<reference evidence="10 11" key="1">
    <citation type="submission" date="2019-04" db="EMBL/GenBank/DDBJ databases">
        <authorList>
            <person name="Feng G."/>
            <person name="Zhang J."/>
            <person name="Zhu H."/>
        </authorList>
    </citation>
    <scope>NUCLEOTIDE SEQUENCE [LARGE SCALE GENOMIC DNA]</scope>
    <source>
        <strain evidence="10 11">JCM 17223</strain>
    </source>
</reference>
<keyword evidence="5 7" id="KW-0472">Membrane</keyword>
<dbReference type="EMBL" id="SRLD01000004">
    <property type="protein sequence ID" value="TGE19247.1"/>
    <property type="molecule type" value="Genomic_DNA"/>
</dbReference>
<dbReference type="NCBIfam" id="TIGR04056">
    <property type="entry name" value="OMP_RagA_SusC"/>
    <property type="match status" value="1"/>
</dbReference>
<name>A0A4Z0PP43_9BACT</name>
<dbReference type="Pfam" id="PF13715">
    <property type="entry name" value="CarbopepD_reg_2"/>
    <property type="match status" value="1"/>
</dbReference>
<keyword evidence="11" id="KW-1185">Reference proteome</keyword>
<dbReference type="AlphaFoldDB" id="A0A4Z0PP43"/>
<dbReference type="Gene3D" id="2.40.170.20">
    <property type="entry name" value="TonB-dependent receptor, beta-barrel domain"/>
    <property type="match status" value="1"/>
</dbReference>
<dbReference type="InterPro" id="IPR036942">
    <property type="entry name" value="Beta-barrel_TonB_sf"/>
</dbReference>
<dbReference type="InterPro" id="IPR012910">
    <property type="entry name" value="Plug_dom"/>
</dbReference>
<dbReference type="RefSeq" id="WP_135496258.1">
    <property type="nucleotide sequence ID" value="NZ_SRLD01000004.1"/>
</dbReference>
<feature type="chain" id="PRO_5021453232" evidence="8">
    <location>
        <begin position="22"/>
        <end position="1079"/>
    </location>
</feature>
<dbReference type="InterPro" id="IPR039426">
    <property type="entry name" value="TonB-dep_rcpt-like"/>
</dbReference>
<gene>
    <name evidence="10" type="ORF">E5J99_03125</name>
</gene>
<dbReference type="OrthoDB" id="9768177at2"/>
<dbReference type="InterPro" id="IPR023996">
    <property type="entry name" value="TonB-dep_OMP_SusC/RagA"/>
</dbReference>
<dbReference type="Pfam" id="PF07715">
    <property type="entry name" value="Plug"/>
    <property type="match status" value="1"/>
</dbReference>
<dbReference type="Gene3D" id="2.60.40.1120">
    <property type="entry name" value="Carboxypeptidase-like, regulatory domain"/>
    <property type="match status" value="1"/>
</dbReference>
<dbReference type="PROSITE" id="PS52016">
    <property type="entry name" value="TONB_DEPENDENT_REC_3"/>
    <property type="match status" value="1"/>
</dbReference>
<organism evidence="10 11">
    <name type="scientific">Hymenobacter elongatus</name>
    <dbReference type="NCBI Taxonomy" id="877208"/>
    <lineage>
        <taxon>Bacteria</taxon>
        <taxon>Pseudomonadati</taxon>
        <taxon>Bacteroidota</taxon>
        <taxon>Cytophagia</taxon>
        <taxon>Cytophagales</taxon>
        <taxon>Hymenobacteraceae</taxon>
        <taxon>Hymenobacter</taxon>
    </lineage>
</organism>
<evidence type="ECO:0000313" key="10">
    <source>
        <dbReference type="EMBL" id="TGE19247.1"/>
    </source>
</evidence>
<dbReference type="Proteomes" id="UP000297739">
    <property type="component" value="Unassembled WGS sequence"/>
</dbReference>
<sequence>MKRLLLLSLVLSLTLIGRAWAQNRAISGRVLDVTTNEGLPGVSILVKGTSIGTATNAEGTYTLSVPADATTLVFKQLGYGSQERAITNSNTIDVTMAVSTEELREVVVTALGISREKRALGYAVADIKAEQLVQKSEPDVIRTLAGKVAGVVINNASSTPGASTRIIIRGNTSLTKTNGPLFVVDGIPYDNQQTDSDDPLVEGTNYSNRAVDIDPNNIASTTVLKGAAAAALYGSRAAGGVIVITTKTGSNQRGTKGIQIGYNTAYSVESIAGLPEYQNSYGTGANYVGPFLTNGSWGPRFGSAQAPATIPHPQAGNPNFPNIAPDATIPYQAAPNNVKDFFNTGSLFENSVSLTGNSDNAKFTAVLSRADQEGIVPNSSFVRNNISAGGSGVYNKFTIGGNVAYTNSVQRGPLVGGSGAQGGGSAFSRIMFLPRNLDLQGLPNTDPVTNASVFGWLSAQADNPIWSTTNNSFSSRVDRVVGSVSGSYAIKDWLSLSYLGGVNTYTDSRRSTIRPGNTSLYNDGRVVEDLFQNTELEQTVLLTFDKNLTEDISLKAIVGNNLNQRQFEAASFLGRGIIVFGIDNIGNTKATQPYGQELRKRRLVGALSDVTLGYKDWAYLNATARNDWSSTLNKNGEVGNTGQGFFYYSASGSIIFTEALNLDYSWLSSGKIRAGYARVGNDASPYEAGRTTYTTNPRYGNNVGTTDFPFNGVPALALNFAISNPNLTPEFTNEIEVGTDLDFFKGRVTVGASYYSRLSTKQIGNVSLPTATGYSVRTSNFGEISNKGVELATTVIPVDLKGFRWTSTFNFTHNQNIVEKLTDGVEMIAITAGFGSGLVQPILMPGQPYGVLFGSNAERDDQGNFLVDPTTGRLIASLNPKIIGNPNPQFLMGFINQFSYKGLTLNTLIDYRKGGSIYSTTLQSELGRGVTKDTEDRDQLLVIKGVQGDPITREPIRDADGNTIPNNKAISLNDYYFGAGSAGIGGSAEQSIYDATTVRLREVTLGYDLPKSLLQKTPFSIINVSLSGRNLYWYSPNIPKYTNFDPETSTYNSGSNAQGIEFTNAPSTRRYGVNLRVTF</sequence>
<dbReference type="InterPro" id="IPR008969">
    <property type="entry name" value="CarboxyPept-like_regulatory"/>
</dbReference>
<dbReference type="SUPFAM" id="SSF56935">
    <property type="entry name" value="Porins"/>
    <property type="match status" value="1"/>
</dbReference>
<evidence type="ECO:0000256" key="8">
    <source>
        <dbReference type="SAM" id="SignalP"/>
    </source>
</evidence>
<keyword evidence="2 7" id="KW-0813">Transport</keyword>
<keyword evidence="4 7" id="KW-0812">Transmembrane</keyword>
<comment type="similarity">
    <text evidence="7">Belongs to the TonB-dependent receptor family.</text>
</comment>
<feature type="domain" description="TonB-dependent receptor plug" evidence="9">
    <location>
        <begin position="117"/>
        <end position="241"/>
    </location>
</feature>
<dbReference type="SUPFAM" id="SSF49464">
    <property type="entry name" value="Carboxypeptidase regulatory domain-like"/>
    <property type="match status" value="1"/>
</dbReference>
<protein>
    <submittedName>
        <fullName evidence="10">SusC/RagA family TonB-linked outer membrane protein</fullName>
    </submittedName>
</protein>
<evidence type="ECO:0000259" key="9">
    <source>
        <dbReference type="Pfam" id="PF07715"/>
    </source>
</evidence>
<keyword evidence="6 7" id="KW-0998">Cell outer membrane</keyword>
<evidence type="ECO:0000256" key="3">
    <source>
        <dbReference type="ARBA" id="ARBA00022452"/>
    </source>
</evidence>
<evidence type="ECO:0000256" key="5">
    <source>
        <dbReference type="ARBA" id="ARBA00023136"/>
    </source>
</evidence>
<accession>A0A4Z0PP43</accession>
<dbReference type="InterPro" id="IPR023997">
    <property type="entry name" value="TonB-dep_OMP_SusC/RagA_CS"/>
</dbReference>
<feature type="signal peptide" evidence="8">
    <location>
        <begin position="1"/>
        <end position="21"/>
    </location>
</feature>
<keyword evidence="3 7" id="KW-1134">Transmembrane beta strand</keyword>
<evidence type="ECO:0000256" key="2">
    <source>
        <dbReference type="ARBA" id="ARBA00022448"/>
    </source>
</evidence>
<evidence type="ECO:0000256" key="7">
    <source>
        <dbReference type="PROSITE-ProRule" id="PRU01360"/>
    </source>
</evidence>
<evidence type="ECO:0000256" key="4">
    <source>
        <dbReference type="ARBA" id="ARBA00022692"/>
    </source>
</evidence>
<dbReference type="Gene3D" id="2.170.130.10">
    <property type="entry name" value="TonB-dependent receptor, plug domain"/>
    <property type="match status" value="1"/>
</dbReference>
<dbReference type="InterPro" id="IPR037066">
    <property type="entry name" value="Plug_dom_sf"/>
</dbReference>
<dbReference type="NCBIfam" id="TIGR04057">
    <property type="entry name" value="SusC_RagA_signa"/>
    <property type="match status" value="1"/>
</dbReference>
<proteinExistence type="inferred from homology"/>
<evidence type="ECO:0000256" key="6">
    <source>
        <dbReference type="ARBA" id="ARBA00023237"/>
    </source>
</evidence>
<evidence type="ECO:0000256" key="1">
    <source>
        <dbReference type="ARBA" id="ARBA00004571"/>
    </source>
</evidence>